<feature type="non-terminal residue" evidence="1">
    <location>
        <position position="61"/>
    </location>
</feature>
<organism evidence="1 2">
    <name type="scientific">Piloderma croceum (strain F 1598)</name>
    <dbReference type="NCBI Taxonomy" id="765440"/>
    <lineage>
        <taxon>Eukaryota</taxon>
        <taxon>Fungi</taxon>
        <taxon>Dikarya</taxon>
        <taxon>Basidiomycota</taxon>
        <taxon>Agaricomycotina</taxon>
        <taxon>Agaricomycetes</taxon>
        <taxon>Agaricomycetidae</taxon>
        <taxon>Atheliales</taxon>
        <taxon>Atheliaceae</taxon>
        <taxon>Piloderma</taxon>
    </lineage>
</organism>
<dbReference type="AlphaFoldDB" id="A0A0C3AFF2"/>
<reference evidence="1 2" key="1">
    <citation type="submission" date="2014-04" db="EMBL/GenBank/DDBJ databases">
        <authorList>
            <consortium name="DOE Joint Genome Institute"/>
            <person name="Kuo A."/>
            <person name="Tarkka M."/>
            <person name="Buscot F."/>
            <person name="Kohler A."/>
            <person name="Nagy L.G."/>
            <person name="Floudas D."/>
            <person name="Copeland A."/>
            <person name="Barry K.W."/>
            <person name="Cichocki N."/>
            <person name="Veneault-Fourrey C."/>
            <person name="LaButti K."/>
            <person name="Lindquist E.A."/>
            <person name="Lipzen A."/>
            <person name="Lundell T."/>
            <person name="Morin E."/>
            <person name="Murat C."/>
            <person name="Sun H."/>
            <person name="Tunlid A."/>
            <person name="Henrissat B."/>
            <person name="Grigoriev I.V."/>
            <person name="Hibbett D.S."/>
            <person name="Martin F."/>
            <person name="Nordberg H.P."/>
            <person name="Cantor M.N."/>
            <person name="Hua S.X."/>
        </authorList>
    </citation>
    <scope>NUCLEOTIDE SEQUENCE [LARGE SCALE GENOMIC DNA]</scope>
    <source>
        <strain evidence="1 2">F 1598</strain>
    </source>
</reference>
<dbReference type="InParanoid" id="A0A0C3AFF2"/>
<proteinExistence type="predicted"/>
<protein>
    <submittedName>
        <fullName evidence="1">Uncharacterized protein</fullName>
    </submittedName>
</protein>
<name>A0A0C3AFF2_PILCF</name>
<evidence type="ECO:0000313" key="2">
    <source>
        <dbReference type="Proteomes" id="UP000054166"/>
    </source>
</evidence>
<dbReference type="Proteomes" id="UP000054166">
    <property type="component" value="Unassembled WGS sequence"/>
</dbReference>
<reference evidence="2" key="2">
    <citation type="submission" date="2015-01" db="EMBL/GenBank/DDBJ databases">
        <title>Evolutionary Origins and Diversification of the Mycorrhizal Mutualists.</title>
        <authorList>
            <consortium name="DOE Joint Genome Institute"/>
            <consortium name="Mycorrhizal Genomics Consortium"/>
            <person name="Kohler A."/>
            <person name="Kuo A."/>
            <person name="Nagy L.G."/>
            <person name="Floudas D."/>
            <person name="Copeland A."/>
            <person name="Barry K.W."/>
            <person name="Cichocki N."/>
            <person name="Veneault-Fourrey C."/>
            <person name="LaButti K."/>
            <person name="Lindquist E.A."/>
            <person name="Lipzen A."/>
            <person name="Lundell T."/>
            <person name="Morin E."/>
            <person name="Murat C."/>
            <person name="Riley R."/>
            <person name="Ohm R."/>
            <person name="Sun H."/>
            <person name="Tunlid A."/>
            <person name="Henrissat B."/>
            <person name="Grigoriev I.V."/>
            <person name="Hibbett D.S."/>
            <person name="Martin F."/>
        </authorList>
    </citation>
    <scope>NUCLEOTIDE SEQUENCE [LARGE SCALE GENOMIC DNA]</scope>
    <source>
        <strain evidence="2">F 1598</strain>
    </source>
</reference>
<dbReference type="EMBL" id="KN833125">
    <property type="protein sequence ID" value="KIM72523.1"/>
    <property type="molecule type" value="Genomic_DNA"/>
</dbReference>
<dbReference type="OrthoDB" id="3253623at2759"/>
<gene>
    <name evidence="1" type="ORF">PILCRDRAFT_81784</name>
</gene>
<sequence length="61" mass="6764">MTEGGRTPPTCDIKLHRNFPEDICTARRSLHIEPDTIKYAACPTCCCLYPPKDSGGVAEWP</sequence>
<keyword evidence="2" id="KW-1185">Reference proteome</keyword>
<dbReference type="HOGENOM" id="CLU_2929068_0_0_1"/>
<accession>A0A0C3AFF2</accession>
<evidence type="ECO:0000313" key="1">
    <source>
        <dbReference type="EMBL" id="KIM72523.1"/>
    </source>
</evidence>